<dbReference type="PIRSF" id="PIRSF006468">
    <property type="entry name" value="BCAT1"/>
    <property type="match status" value="1"/>
</dbReference>
<comment type="catalytic activity">
    <reaction evidence="14 18">
        <text>L-leucine + 2-oxoglutarate = 4-methyl-2-oxopentanoate + L-glutamate</text>
        <dbReference type="Rhea" id="RHEA:18321"/>
        <dbReference type="ChEBI" id="CHEBI:16810"/>
        <dbReference type="ChEBI" id="CHEBI:17865"/>
        <dbReference type="ChEBI" id="CHEBI:29985"/>
        <dbReference type="ChEBI" id="CHEBI:57427"/>
        <dbReference type="EC" id="2.6.1.42"/>
    </reaction>
</comment>
<dbReference type="Gene3D" id="3.30.470.10">
    <property type="match status" value="1"/>
</dbReference>
<evidence type="ECO:0000256" key="18">
    <source>
        <dbReference type="RuleBase" id="RU004517"/>
    </source>
</evidence>
<dbReference type="CDD" id="cd01557">
    <property type="entry name" value="BCAT_beta_family"/>
    <property type="match status" value="1"/>
</dbReference>
<comment type="caution">
    <text evidence="21">The sequence shown here is derived from an EMBL/GenBank/DDBJ whole genome shotgun (WGS) entry which is preliminary data.</text>
</comment>
<evidence type="ECO:0000256" key="17">
    <source>
        <dbReference type="RuleBase" id="RU004516"/>
    </source>
</evidence>
<evidence type="ECO:0000313" key="23">
    <source>
        <dbReference type="Proteomes" id="UP000520770"/>
    </source>
</evidence>
<proteinExistence type="inferred from homology"/>
<evidence type="ECO:0000256" key="19">
    <source>
        <dbReference type="RuleBase" id="RU004519"/>
    </source>
</evidence>
<evidence type="ECO:0000256" key="9">
    <source>
        <dbReference type="ARBA" id="ARBA00022679"/>
    </source>
</evidence>
<keyword evidence="11 18" id="KW-0100">Branched-chain amino acid biosynthesis</keyword>
<dbReference type="EMBL" id="JACIGW010000003">
    <property type="protein sequence ID" value="MBB4349574.1"/>
    <property type="molecule type" value="Genomic_DNA"/>
</dbReference>
<dbReference type="InterPro" id="IPR043132">
    <property type="entry name" value="BCAT-like_C"/>
</dbReference>
<evidence type="ECO:0000256" key="8">
    <source>
        <dbReference type="ARBA" id="ARBA00022605"/>
    </source>
</evidence>
<dbReference type="Proteomes" id="UP000576087">
    <property type="component" value="Unassembled WGS sequence"/>
</dbReference>
<evidence type="ECO:0000256" key="15">
    <source>
        <dbReference type="PIRSR" id="PIRSR006468-1"/>
    </source>
</evidence>
<dbReference type="RefSeq" id="WP_183824997.1">
    <property type="nucleotide sequence ID" value="NZ_JACIGW010000003.1"/>
</dbReference>
<keyword evidence="9 18" id="KW-0808">Transferase</keyword>
<dbReference type="UniPathway" id="UPA00049">
    <property type="reaction ID" value="UER00062"/>
</dbReference>
<dbReference type="EMBL" id="JACIHM010000003">
    <property type="protein sequence ID" value="MBB4446835.1"/>
    <property type="molecule type" value="Genomic_DNA"/>
</dbReference>
<evidence type="ECO:0000256" key="6">
    <source>
        <dbReference type="ARBA" id="ARBA00009320"/>
    </source>
</evidence>
<comment type="catalytic activity">
    <reaction evidence="13 18">
        <text>L-isoleucine + 2-oxoglutarate = (S)-3-methyl-2-oxopentanoate + L-glutamate</text>
        <dbReference type="Rhea" id="RHEA:24801"/>
        <dbReference type="ChEBI" id="CHEBI:16810"/>
        <dbReference type="ChEBI" id="CHEBI:29985"/>
        <dbReference type="ChEBI" id="CHEBI:35146"/>
        <dbReference type="ChEBI" id="CHEBI:58045"/>
        <dbReference type="EC" id="2.6.1.42"/>
    </reaction>
</comment>
<name>A0A7W6TF68_9HYPH</name>
<evidence type="ECO:0000256" key="12">
    <source>
        <dbReference type="ARBA" id="ARBA00048212"/>
    </source>
</evidence>
<gene>
    <name evidence="21" type="ORF">GGE31_002717</name>
    <name evidence="20" type="ORF">GGE33_003336</name>
    <name evidence="22" type="ORF">GGE35_002657</name>
</gene>
<dbReference type="EMBL" id="JACIGY010000003">
    <property type="protein sequence ID" value="MBB4412204.1"/>
    <property type="molecule type" value="Genomic_DNA"/>
</dbReference>
<evidence type="ECO:0000256" key="11">
    <source>
        <dbReference type="ARBA" id="ARBA00023304"/>
    </source>
</evidence>
<evidence type="ECO:0000256" key="4">
    <source>
        <dbReference type="ARBA" id="ARBA00004931"/>
    </source>
</evidence>
<accession>A0A7W6TF68</accession>
<evidence type="ECO:0000313" key="24">
    <source>
        <dbReference type="Proteomes" id="UP000524535"/>
    </source>
</evidence>
<dbReference type="NCBIfam" id="NF009897">
    <property type="entry name" value="PRK13357.1"/>
    <property type="match status" value="1"/>
</dbReference>
<evidence type="ECO:0000256" key="16">
    <source>
        <dbReference type="RuleBase" id="RU004106"/>
    </source>
</evidence>
<dbReference type="PANTHER" id="PTHR11825:SF44">
    <property type="entry name" value="BRANCHED-CHAIN-AMINO-ACID AMINOTRANSFERASE"/>
    <property type="match status" value="1"/>
</dbReference>
<evidence type="ECO:0000256" key="5">
    <source>
        <dbReference type="ARBA" id="ARBA00005072"/>
    </source>
</evidence>
<evidence type="ECO:0000256" key="14">
    <source>
        <dbReference type="ARBA" id="ARBA00049229"/>
    </source>
</evidence>
<dbReference type="UniPathway" id="UPA00048">
    <property type="reaction ID" value="UER00073"/>
</dbReference>
<comment type="cofactor">
    <cofactor evidence="1 17">
        <name>pyridoxal 5'-phosphate</name>
        <dbReference type="ChEBI" id="CHEBI:597326"/>
    </cofactor>
</comment>
<dbReference type="NCBIfam" id="TIGR01123">
    <property type="entry name" value="ilvE_II"/>
    <property type="match status" value="1"/>
</dbReference>
<dbReference type="EC" id="2.6.1.42" evidence="18"/>
<dbReference type="InterPro" id="IPR005786">
    <property type="entry name" value="B_amino_transII"/>
</dbReference>
<sequence length="361" mass="38963">MLEFEIIQNANPMAEADRALAFQNLGFGTLFSDHMAVIHWSADKEWHSAQVTARAPFALDPASSVLHYAQEIFEGMKAYRAADGKVVLFRPDQNAKRFNASARRLAMPELPEEDFLAAIEKLVAVDRKWVPEGNGGSLYLRPFMFANESFLGVRPSKEYIFCVIASPVGPYFKGGAKPVKIWVSEDYTRAAVGGTGAAKCGGNYAASLIAQAEAGKHGCDQVLFLDAAERKWIEELGGMNIFFVFNDGSMVTPPLGTILPGITRNSVLTLAKDNNIAVEERPYAFDELQADAASGRLVEAFACGTAAVIAGIGELKHRNGSLTIGTGETGAVTTLLRNKLVGIQTQALADSHGWLHTIPVS</sequence>
<dbReference type="InterPro" id="IPR036038">
    <property type="entry name" value="Aminotransferase-like"/>
</dbReference>
<comment type="function">
    <text evidence="2">Acts on leucine, isoleucine and valine.</text>
</comment>
<dbReference type="Proteomes" id="UP000520770">
    <property type="component" value="Unassembled WGS sequence"/>
</dbReference>
<evidence type="ECO:0000256" key="3">
    <source>
        <dbReference type="ARBA" id="ARBA00004824"/>
    </source>
</evidence>
<dbReference type="SUPFAM" id="SSF56752">
    <property type="entry name" value="D-aminoacid aminotransferase-like PLP-dependent enzymes"/>
    <property type="match status" value="1"/>
</dbReference>
<dbReference type="AlphaFoldDB" id="A0A7W6TF68"/>
<keyword evidence="24" id="KW-1185">Reference proteome</keyword>
<dbReference type="GO" id="GO:0009098">
    <property type="term" value="P:L-leucine biosynthetic process"/>
    <property type="evidence" value="ECO:0007669"/>
    <property type="project" value="UniProtKB-UniPathway"/>
</dbReference>
<evidence type="ECO:0000256" key="13">
    <source>
        <dbReference type="ARBA" id="ARBA00048798"/>
    </source>
</evidence>
<comment type="catalytic activity">
    <reaction evidence="12 18">
        <text>L-valine + 2-oxoglutarate = 3-methyl-2-oxobutanoate + L-glutamate</text>
        <dbReference type="Rhea" id="RHEA:24813"/>
        <dbReference type="ChEBI" id="CHEBI:11851"/>
        <dbReference type="ChEBI" id="CHEBI:16810"/>
        <dbReference type="ChEBI" id="CHEBI:29985"/>
        <dbReference type="ChEBI" id="CHEBI:57762"/>
        <dbReference type="EC" id="2.6.1.42"/>
    </reaction>
</comment>
<dbReference type="InterPro" id="IPR043131">
    <property type="entry name" value="BCAT-like_N"/>
</dbReference>
<comment type="pathway">
    <text evidence="4 19">Amino-acid biosynthesis; L-valine biosynthesis; L-valine from pyruvate: step 4/4.</text>
</comment>
<dbReference type="InterPro" id="IPR018300">
    <property type="entry name" value="Aminotrans_IV_CS"/>
</dbReference>
<evidence type="ECO:0000313" key="21">
    <source>
        <dbReference type="EMBL" id="MBB4412204.1"/>
    </source>
</evidence>
<dbReference type="Gene3D" id="3.20.10.10">
    <property type="entry name" value="D-amino Acid Aminotransferase, subunit A, domain 2"/>
    <property type="match status" value="1"/>
</dbReference>
<dbReference type="UniPathway" id="UPA00047">
    <property type="reaction ID" value="UER00058"/>
</dbReference>
<dbReference type="GO" id="GO:0004084">
    <property type="term" value="F:branched-chain-amino-acid transaminase activity"/>
    <property type="evidence" value="ECO:0007669"/>
    <property type="project" value="UniProtKB-EC"/>
</dbReference>
<dbReference type="InterPro" id="IPR001544">
    <property type="entry name" value="Aminotrans_IV"/>
</dbReference>
<evidence type="ECO:0000313" key="20">
    <source>
        <dbReference type="EMBL" id="MBB4349574.1"/>
    </source>
</evidence>
<dbReference type="Pfam" id="PF01063">
    <property type="entry name" value="Aminotran_4"/>
    <property type="match status" value="1"/>
</dbReference>
<dbReference type="PROSITE" id="PS00770">
    <property type="entry name" value="AA_TRANSFER_CLASS_4"/>
    <property type="match status" value="1"/>
</dbReference>
<dbReference type="GO" id="GO:0009099">
    <property type="term" value="P:L-valine biosynthetic process"/>
    <property type="evidence" value="ECO:0007669"/>
    <property type="project" value="UniProtKB-UniPathway"/>
</dbReference>
<evidence type="ECO:0000313" key="25">
    <source>
        <dbReference type="Proteomes" id="UP000576087"/>
    </source>
</evidence>
<evidence type="ECO:0000256" key="1">
    <source>
        <dbReference type="ARBA" id="ARBA00001933"/>
    </source>
</evidence>
<comment type="pathway">
    <text evidence="5 19">Amino-acid biosynthesis; L-leucine biosynthesis; L-leucine from 3-methyl-2-oxobutanoate: step 4/4.</text>
</comment>
<comment type="similarity">
    <text evidence="6 16">Belongs to the class-IV pyridoxal-phosphate-dependent aminotransferase family.</text>
</comment>
<dbReference type="GO" id="GO:0009097">
    <property type="term" value="P:isoleucine biosynthetic process"/>
    <property type="evidence" value="ECO:0007669"/>
    <property type="project" value="UniProtKB-UniPathway"/>
</dbReference>
<comment type="pathway">
    <text evidence="3 19">Amino-acid biosynthesis; L-isoleucine biosynthesis; L-isoleucine from 2-oxobutanoate: step 4/4.</text>
</comment>
<keyword evidence="8 18" id="KW-0028">Amino-acid biosynthesis</keyword>
<evidence type="ECO:0000256" key="10">
    <source>
        <dbReference type="ARBA" id="ARBA00022898"/>
    </source>
</evidence>
<evidence type="ECO:0000256" key="2">
    <source>
        <dbReference type="ARBA" id="ARBA00003109"/>
    </source>
</evidence>
<evidence type="ECO:0000256" key="7">
    <source>
        <dbReference type="ARBA" id="ARBA00022576"/>
    </source>
</evidence>
<protein>
    <recommendedName>
        <fullName evidence="18">Branched-chain-amino-acid aminotransferase</fullName>
        <ecNumber evidence="18">2.6.1.42</ecNumber>
    </recommendedName>
</protein>
<reference evidence="23 24" key="1">
    <citation type="submission" date="2020-08" db="EMBL/GenBank/DDBJ databases">
        <title>Genomic Encyclopedia of Type Strains, Phase IV (KMG-V): Genome sequencing to study the core and pangenomes of soil and plant-associated prokaryotes.</title>
        <authorList>
            <person name="Whitman W."/>
        </authorList>
    </citation>
    <scope>NUCLEOTIDE SEQUENCE [LARGE SCALE GENOMIC DNA]</scope>
    <source>
        <strain evidence="21 24">SEMIA 444</strain>
        <strain evidence="20 23">SEMIA 448</strain>
        <strain evidence="22 25">SEMIA 452</strain>
    </source>
</reference>
<feature type="modified residue" description="N6-(pyridoxal phosphate)lysine" evidence="15">
    <location>
        <position position="199"/>
    </location>
</feature>
<dbReference type="Proteomes" id="UP000524535">
    <property type="component" value="Unassembled WGS sequence"/>
</dbReference>
<organism evidence="21 24">
    <name type="scientific">Aliirhizobium cellulosilyticum</name>
    <dbReference type="NCBI Taxonomy" id="393664"/>
    <lineage>
        <taxon>Bacteria</taxon>
        <taxon>Pseudomonadati</taxon>
        <taxon>Pseudomonadota</taxon>
        <taxon>Alphaproteobacteria</taxon>
        <taxon>Hyphomicrobiales</taxon>
        <taxon>Rhizobiaceae</taxon>
        <taxon>Aliirhizobium</taxon>
    </lineage>
</organism>
<keyword evidence="7 18" id="KW-0032">Aminotransferase</keyword>
<dbReference type="InterPro" id="IPR033939">
    <property type="entry name" value="BCAT_family"/>
</dbReference>
<keyword evidence="10 17" id="KW-0663">Pyridoxal phosphate</keyword>
<evidence type="ECO:0000313" key="22">
    <source>
        <dbReference type="EMBL" id="MBB4446835.1"/>
    </source>
</evidence>
<dbReference type="PANTHER" id="PTHR11825">
    <property type="entry name" value="SUBGROUP IIII AMINOTRANSFERASE"/>
    <property type="match status" value="1"/>
</dbReference>